<dbReference type="Proteomes" id="UP000464178">
    <property type="component" value="Chromosome"/>
</dbReference>
<reference evidence="2 3" key="1">
    <citation type="submission" date="2019-05" db="EMBL/GenBank/DDBJ databases">
        <authorList>
            <consortium name="Science for Life Laboratories"/>
        </authorList>
    </citation>
    <scope>NUCLEOTIDE SEQUENCE [LARGE SCALE GENOMIC DNA]</scope>
    <source>
        <strain evidence="2">Soil9</strain>
    </source>
</reference>
<keyword evidence="3" id="KW-1185">Reference proteome</keyword>
<dbReference type="Pfam" id="PF13274">
    <property type="entry name" value="SocA_Panacea"/>
    <property type="match status" value="1"/>
</dbReference>
<dbReference type="KEGG" id="gms:SOIL9_15780"/>
<proteinExistence type="predicted"/>
<evidence type="ECO:0000313" key="3">
    <source>
        <dbReference type="Proteomes" id="UP000464178"/>
    </source>
</evidence>
<organism evidence="2 3">
    <name type="scientific">Gemmata massiliana</name>
    <dbReference type="NCBI Taxonomy" id="1210884"/>
    <lineage>
        <taxon>Bacteria</taxon>
        <taxon>Pseudomonadati</taxon>
        <taxon>Planctomycetota</taxon>
        <taxon>Planctomycetia</taxon>
        <taxon>Gemmatales</taxon>
        <taxon>Gemmataceae</taxon>
        <taxon>Gemmata</taxon>
    </lineage>
</organism>
<dbReference type="AlphaFoldDB" id="A0A6P2D6P7"/>
<dbReference type="RefSeq" id="WP_162670465.1">
    <property type="nucleotide sequence ID" value="NZ_LR593886.1"/>
</dbReference>
<sequence>MFDAMDVARHLVRLGYDPERPDESVLISPLRLQKLLYYCQGWSLALLGRPLFRQSLQAWRHGPVVVEVYEKFQKTRDGLTPDRVGACAAPLPASDSALVEMVWREYAKYTPEELCDMTHAEPAWVEAWGDLPPDSKSDAVISTKTMEQFFRGLGQQRAARAARPGYPVLDPVAVWMAEEEHDRSGIPAASADEVFAGMFTEAGE</sequence>
<gene>
    <name evidence="2" type="ORF">SOIL9_15780</name>
</gene>
<feature type="domain" description="Antitoxin SocA-like Panacea" evidence="1">
    <location>
        <begin position="32"/>
        <end position="124"/>
    </location>
</feature>
<protein>
    <recommendedName>
        <fullName evidence="1">Antitoxin SocA-like Panacea domain-containing protein</fullName>
    </recommendedName>
</protein>
<dbReference type="EMBL" id="LR593886">
    <property type="protein sequence ID" value="VTR96136.1"/>
    <property type="molecule type" value="Genomic_DNA"/>
</dbReference>
<evidence type="ECO:0000313" key="2">
    <source>
        <dbReference type="EMBL" id="VTR96136.1"/>
    </source>
</evidence>
<name>A0A6P2D6P7_9BACT</name>
<dbReference type="InterPro" id="IPR025272">
    <property type="entry name" value="SocA_Panacea"/>
</dbReference>
<accession>A0A6P2D6P7</accession>
<evidence type="ECO:0000259" key="1">
    <source>
        <dbReference type="Pfam" id="PF13274"/>
    </source>
</evidence>